<gene>
    <name evidence="3" type="ORF">EZI54_06245</name>
</gene>
<dbReference type="RefSeq" id="WP_131480130.1">
    <property type="nucleotide sequence ID" value="NZ_SJDL01000007.1"/>
</dbReference>
<dbReference type="EMBL" id="SJDL01000007">
    <property type="protein sequence ID" value="TBW57637.1"/>
    <property type="molecule type" value="Genomic_DNA"/>
</dbReference>
<organism evidence="3 4">
    <name type="scientific">Marinobacter halodurans</name>
    <dbReference type="NCBI Taxonomy" id="2528979"/>
    <lineage>
        <taxon>Bacteria</taxon>
        <taxon>Pseudomonadati</taxon>
        <taxon>Pseudomonadota</taxon>
        <taxon>Gammaproteobacteria</taxon>
        <taxon>Pseudomonadales</taxon>
        <taxon>Marinobacteraceae</taxon>
        <taxon>Marinobacter</taxon>
    </lineage>
</organism>
<comment type="caution">
    <text evidence="3">The sequence shown here is derived from an EMBL/GenBank/DDBJ whole genome shotgun (WGS) entry which is preliminary data.</text>
</comment>
<proteinExistence type="inferred from homology"/>
<dbReference type="Gene3D" id="1.10.287.470">
    <property type="entry name" value="Helix hairpin bin"/>
    <property type="match status" value="1"/>
</dbReference>
<dbReference type="Gene3D" id="2.40.50.100">
    <property type="match status" value="1"/>
</dbReference>
<sequence length="398" mass="43503">MAKTASRTPLLTPGRVSVLTLGLLTALLIAVYQSAPEQKRAAPAVKSPEFEVLEVQPRTLALTLASQGIAEPRRRLRLAFRTEGEIVEVSPAFENGGWVEKGQDLARQETLPLELMLSQRKHDLSSARLHMEQARARARMARRDVAPNATAFARHEPQLEEAQARVEAARLAVKRVAADLARATLKAPFSGRLEQVNISVGETVAAGEVLGELYSAGDMEVRLPLRDRWLVLLDGDGEVPGSGKEPLSIPVTLEGRFAGRVRSWQGVITRREGGVSRNQMSWLIAEVHPDAHRVPLEPGVFVEAGIHGRRFDDMVVLPRSAMIPGEGVWVVDESGRLQRRRVSVVYKEGDRVFITGGLAAGERVLLRGTDLLSEGMKVRTRLQDPSGGVAMSTAGSRR</sequence>
<evidence type="ECO:0000313" key="4">
    <source>
        <dbReference type="Proteomes" id="UP000313645"/>
    </source>
</evidence>
<dbReference type="PANTHER" id="PTHR30469">
    <property type="entry name" value="MULTIDRUG RESISTANCE PROTEIN MDTA"/>
    <property type="match status" value="1"/>
</dbReference>
<dbReference type="SUPFAM" id="SSF111369">
    <property type="entry name" value="HlyD-like secretion proteins"/>
    <property type="match status" value="1"/>
</dbReference>
<dbReference type="Pfam" id="PF25967">
    <property type="entry name" value="RND-MFP_C"/>
    <property type="match status" value="1"/>
</dbReference>
<dbReference type="InterPro" id="IPR006143">
    <property type="entry name" value="RND_pump_MFP"/>
</dbReference>
<dbReference type="Proteomes" id="UP000313645">
    <property type="component" value="Unassembled WGS sequence"/>
</dbReference>
<dbReference type="Gene3D" id="2.40.420.20">
    <property type="match status" value="1"/>
</dbReference>
<reference evidence="3 4" key="1">
    <citation type="submission" date="2019-02" db="EMBL/GenBank/DDBJ databases">
        <title>Marinobacter halodurans sp. nov., a marine bacterium isolated from sea tidal flat.</title>
        <authorList>
            <person name="Yoo Y."/>
            <person name="Lee D.W."/>
            <person name="Kim B.S."/>
            <person name="Kim J.-J."/>
        </authorList>
    </citation>
    <scope>NUCLEOTIDE SEQUENCE [LARGE SCALE GENOMIC DNA]</scope>
    <source>
        <strain evidence="3 4">YJ-S3-2</strain>
    </source>
</reference>
<dbReference type="NCBIfam" id="TIGR01730">
    <property type="entry name" value="RND_mfp"/>
    <property type="match status" value="1"/>
</dbReference>
<name>A0ABY1ZML5_9GAMM</name>
<comment type="similarity">
    <text evidence="1">Belongs to the membrane fusion protein (MFP) (TC 8.A.1) family.</text>
</comment>
<dbReference type="InterPro" id="IPR058627">
    <property type="entry name" value="MdtA-like_C"/>
</dbReference>
<evidence type="ECO:0000313" key="3">
    <source>
        <dbReference type="EMBL" id="TBW57637.1"/>
    </source>
</evidence>
<evidence type="ECO:0000259" key="2">
    <source>
        <dbReference type="Pfam" id="PF25967"/>
    </source>
</evidence>
<feature type="domain" description="Multidrug resistance protein MdtA-like C-terminal permuted SH3" evidence="2">
    <location>
        <begin position="328"/>
        <end position="369"/>
    </location>
</feature>
<protein>
    <submittedName>
        <fullName evidence="3">Efflux RND transporter periplasmic adaptor subunit</fullName>
    </submittedName>
</protein>
<keyword evidence="4" id="KW-1185">Reference proteome</keyword>
<accession>A0ABY1ZML5</accession>
<evidence type="ECO:0000256" key="1">
    <source>
        <dbReference type="ARBA" id="ARBA00009477"/>
    </source>
</evidence>